<reference evidence="2 3" key="1">
    <citation type="submission" date="2024-03" db="EMBL/GenBank/DDBJ databases">
        <authorList>
            <person name="Martinez-Hernandez J."/>
        </authorList>
    </citation>
    <scope>NUCLEOTIDE SEQUENCE [LARGE SCALE GENOMIC DNA]</scope>
</reference>
<dbReference type="GO" id="GO:0047372">
    <property type="term" value="F:monoacylglycerol lipase activity"/>
    <property type="evidence" value="ECO:0007669"/>
    <property type="project" value="TreeGrafter"/>
</dbReference>
<keyword evidence="3" id="KW-1185">Reference proteome</keyword>
<dbReference type="Proteomes" id="UP001497480">
    <property type="component" value="Unassembled WGS sequence"/>
</dbReference>
<dbReference type="Gene3D" id="3.40.1090.10">
    <property type="entry name" value="Cytosolic phospholipase A2 catalytic domain"/>
    <property type="match status" value="1"/>
</dbReference>
<keyword evidence="1" id="KW-0442">Lipid degradation</keyword>
<dbReference type="AlphaFoldDB" id="A0AAV1XZL8"/>
<evidence type="ECO:0000256" key="1">
    <source>
        <dbReference type="ARBA" id="ARBA00022963"/>
    </source>
</evidence>
<organism evidence="2 3">
    <name type="scientific">Lupinus luteus</name>
    <name type="common">European yellow lupine</name>
    <dbReference type="NCBI Taxonomy" id="3873"/>
    <lineage>
        <taxon>Eukaryota</taxon>
        <taxon>Viridiplantae</taxon>
        <taxon>Streptophyta</taxon>
        <taxon>Embryophyta</taxon>
        <taxon>Tracheophyta</taxon>
        <taxon>Spermatophyta</taxon>
        <taxon>Magnoliopsida</taxon>
        <taxon>eudicotyledons</taxon>
        <taxon>Gunneridae</taxon>
        <taxon>Pentapetalae</taxon>
        <taxon>rosids</taxon>
        <taxon>fabids</taxon>
        <taxon>Fabales</taxon>
        <taxon>Fabaceae</taxon>
        <taxon>Papilionoideae</taxon>
        <taxon>50 kb inversion clade</taxon>
        <taxon>genistoids sensu lato</taxon>
        <taxon>core genistoids</taxon>
        <taxon>Genisteae</taxon>
        <taxon>Lupinus</taxon>
    </lineage>
</organism>
<dbReference type="PANTHER" id="PTHR32176:SF115">
    <property type="entry name" value="PATATIN-LIKE PROTEIN 3"/>
    <property type="match status" value="1"/>
</dbReference>
<dbReference type="GO" id="GO:0004620">
    <property type="term" value="F:phospholipase activity"/>
    <property type="evidence" value="ECO:0007669"/>
    <property type="project" value="TreeGrafter"/>
</dbReference>
<protein>
    <submittedName>
        <fullName evidence="2">Uncharacterized protein</fullName>
    </submittedName>
</protein>
<evidence type="ECO:0000313" key="2">
    <source>
        <dbReference type="EMBL" id="CAL0327057.1"/>
    </source>
</evidence>
<proteinExistence type="predicted"/>
<keyword evidence="1" id="KW-0443">Lipid metabolism</keyword>
<dbReference type="EMBL" id="CAXHTB010000020">
    <property type="protein sequence ID" value="CAL0327057.1"/>
    <property type="molecule type" value="Genomic_DNA"/>
</dbReference>
<dbReference type="PANTHER" id="PTHR32176">
    <property type="entry name" value="XYLOSE ISOMERASE"/>
    <property type="match status" value="1"/>
</dbReference>
<gene>
    <name evidence="2" type="ORF">LLUT_LOCUS28117</name>
</gene>
<comment type="caution">
    <text evidence="2">The sequence shown here is derived from an EMBL/GenBank/DDBJ whole genome shotgun (WGS) entry which is preliminary data.</text>
</comment>
<dbReference type="GO" id="GO:0016042">
    <property type="term" value="P:lipid catabolic process"/>
    <property type="evidence" value="ECO:0007669"/>
    <property type="project" value="UniProtKB-KW"/>
</dbReference>
<sequence>MQDDTLTGTVSSVDISNQNNLEKLCEIGERLLKKPVSRVNLESGLSEPMENKGSNEDALTRFAKILSLERRFREMKSPHTKTKTAII</sequence>
<evidence type="ECO:0000313" key="3">
    <source>
        <dbReference type="Proteomes" id="UP001497480"/>
    </source>
</evidence>
<name>A0AAV1XZL8_LUPLU</name>
<accession>A0AAV1XZL8</accession>